<dbReference type="Proteomes" id="UP001431209">
    <property type="component" value="Unassembled WGS sequence"/>
</dbReference>
<name>A0AAW2ZHJ1_9EUKA</name>
<dbReference type="Gene3D" id="1.10.506.10">
    <property type="entry name" value="GTPase Activation - p120gap, domain 1"/>
    <property type="match status" value="1"/>
</dbReference>
<dbReference type="PANTHER" id="PTHR14149">
    <property type="entry name" value="RAS GTPASE-ACTIVATING PROTEIN WITH IQ MOTIF"/>
    <property type="match status" value="1"/>
</dbReference>
<reference evidence="3 4" key="1">
    <citation type="submission" date="2024-03" db="EMBL/GenBank/DDBJ databases">
        <title>The Acrasis kona genome and developmental transcriptomes reveal deep origins of eukaryotic multicellular pathways.</title>
        <authorList>
            <person name="Sheikh S."/>
            <person name="Fu C.-J."/>
            <person name="Brown M.W."/>
            <person name="Baldauf S.L."/>
        </authorList>
    </citation>
    <scope>NUCLEOTIDE SEQUENCE [LARGE SCALE GENOMIC DNA]</scope>
    <source>
        <strain evidence="3 4">ATCC MYA-3509</strain>
    </source>
</reference>
<evidence type="ECO:0000313" key="4">
    <source>
        <dbReference type="Proteomes" id="UP001431209"/>
    </source>
</evidence>
<evidence type="ECO:0000259" key="2">
    <source>
        <dbReference type="PROSITE" id="PS50018"/>
    </source>
</evidence>
<dbReference type="PROSITE" id="PS50018">
    <property type="entry name" value="RAS_GTPASE_ACTIV_2"/>
    <property type="match status" value="1"/>
</dbReference>
<dbReference type="SMART" id="SM00323">
    <property type="entry name" value="RasGAP"/>
    <property type="match status" value="1"/>
</dbReference>
<keyword evidence="4" id="KW-1185">Reference proteome</keyword>
<dbReference type="SUPFAM" id="SSF143885">
    <property type="entry name" value="RGC domain-like"/>
    <property type="match status" value="1"/>
</dbReference>
<dbReference type="SUPFAM" id="SSF48350">
    <property type="entry name" value="GTPase activation domain, GAP"/>
    <property type="match status" value="1"/>
</dbReference>
<protein>
    <submittedName>
        <fullName evidence="3">Ras GTPase-activating-protein IQGAP</fullName>
    </submittedName>
</protein>
<accession>A0AAW2ZHJ1</accession>
<dbReference type="EMBL" id="JAOPGA020001455">
    <property type="protein sequence ID" value="KAL0488626.1"/>
    <property type="molecule type" value="Genomic_DNA"/>
</dbReference>
<dbReference type="GO" id="GO:1903479">
    <property type="term" value="P:mitotic actomyosin contractile ring assembly actin filament organization"/>
    <property type="evidence" value="ECO:0007669"/>
    <property type="project" value="TreeGrafter"/>
</dbReference>
<feature type="non-terminal residue" evidence="3">
    <location>
        <position position="1"/>
    </location>
</feature>
<sequence>QEDAPSTSDEPQDVDSSLNDITITIPPQESVVQSTEAVAEEKEQTNNTGSSEVFEETKQPEENTPPEDIVLEIPTKQPEEPLKDIVLEIPNRPALSTEETLPLNDTVEASQQNTSPETPTRKFSVPLIKLVNLKQNERSPSTTTPMIPNNAPTIQQIQQIIKNQGKVADDQIQALQVRYSSLKKELVLDAKQNWILEKHIETLGNKIRLLIKNHLKTEEMKNLLDTSSFDKMKKSELTSQHAMVINDENIQVYGTMFHLFRVNPQYLASLIRIIRITDSDTLLQTVIFTLFGDQFDQHEENLMLRLFDNVLTREYQATAHIGEFMRANTPFTKMLTTILKRSAYHHFLIKTLGEPINAIANDPVLNLEINPIFVYREVVSKHPENVDKYESPDTINSQTAANDPDVKQIISDRLALLDSHVRVFLTKIFASANDAPYSIRFMCKKIFQYGIERYGNASKREIYSLVGGLVFLRFINPAVTTCDSGSDRMVTKKLTSNQRKNLTYICKIIQALSNGVPFGDKEAFMVPLNSILNEFTENMYQFFVELCDVEEIDERIELDQFEAFSQESRTLHISFNEVVLMHKLCHDHINTMAPHGDDPFRALIQRLNARGPPPEQLSSKENFYFTLKLIDQERGRIEEAKDGTLYSARGDEGNVNSPNASTYLKARHAVMNTLLELPPLPTHQDDNHATIQSILSKVKADQPDRIVKMIEEACTLWDIAQNEDDRDQQDLLDDIKTVLDKRNYRKQTLETRIAIIERVSGEIINRRQYLQSQHQMYEEYFKNTMSKSFQQQADVTTISKNRRKSLNPTTLTNIGGGGNSPTEIVNVNLANNEPHVFTLSELEKKGVVVKCDIPKSLRKRVKVTISSKQPGLFVLVAQATGIMAIKSELDLNDLLLRQSRNEQEFEMQNVVLNVNLLILLLNKSFVIENNKSQLSKMRKSIFIK</sequence>
<feature type="compositionally biased region" description="Polar residues" evidence="1">
    <location>
        <begin position="1"/>
        <end position="36"/>
    </location>
</feature>
<comment type="caution">
    <text evidence="3">The sequence shown here is derived from an EMBL/GenBank/DDBJ whole genome shotgun (WGS) entry which is preliminary data.</text>
</comment>
<dbReference type="Pfam" id="PF00616">
    <property type="entry name" value="RasGAP"/>
    <property type="match status" value="1"/>
</dbReference>
<dbReference type="GO" id="GO:0005938">
    <property type="term" value="C:cell cortex"/>
    <property type="evidence" value="ECO:0007669"/>
    <property type="project" value="TreeGrafter"/>
</dbReference>
<feature type="region of interest" description="Disordered" evidence="1">
    <location>
        <begin position="1"/>
        <end position="77"/>
    </location>
</feature>
<dbReference type="InterPro" id="IPR008936">
    <property type="entry name" value="Rho_GTPase_activation_prot"/>
</dbReference>
<dbReference type="GO" id="GO:0051015">
    <property type="term" value="F:actin filament binding"/>
    <property type="evidence" value="ECO:0007669"/>
    <property type="project" value="TreeGrafter"/>
</dbReference>
<evidence type="ECO:0000256" key="1">
    <source>
        <dbReference type="SAM" id="MobiDB-lite"/>
    </source>
</evidence>
<proteinExistence type="predicted"/>
<dbReference type="InterPro" id="IPR001936">
    <property type="entry name" value="RasGAP_dom"/>
</dbReference>
<organism evidence="3 4">
    <name type="scientific">Acrasis kona</name>
    <dbReference type="NCBI Taxonomy" id="1008807"/>
    <lineage>
        <taxon>Eukaryota</taxon>
        <taxon>Discoba</taxon>
        <taxon>Heterolobosea</taxon>
        <taxon>Tetramitia</taxon>
        <taxon>Eutetramitia</taxon>
        <taxon>Acrasidae</taxon>
        <taxon>Acrasis</taxon>
    </lineage>
</organism>
<dbReference type="AlphaFoldDB" id="A0AAW2ZHJ1"/>
<dbReference type="GO" id="GO:0005096">
    <property type="term" value="F:GTPase activator activity"/>
    <property type="evidence" value="ECO:0007669"/>
    <property type="project" value="TreeGrafter"/>
</dbReference>
<feature type="domain" description="Ras-GAP" evidence="2">
    <location>
        <begin position="299"/>
        <end position="514"/>
    </location>
</feature>
<dbReference type="GO" id="GO:0005516">
    <property type="term" value="F:calmodulin binding"/>
    <property type="evidence" value="ECO:0007669"/>
    <property type="project" value="TreeGrafter"/>
</dbReference>
<evidence type="ECO:0000313" key="3">
    <source>
        <dbReference type="EMBL" id="KAL0488626.1"/>
    </source>
</evidence>
<dbReference type="PANTHER" id="PTHR14149:SF14">
    <property type="entry name" value="CALPONIN-HOMOLOGY (CH) DOMAIN-CONTAINING PROTEIN"/>
    <property type="match status" value="1"/>
</dbReference>
<gene>
    <name evidence="3" type="ORF">AKO1_015678</name>
</gene>